<sequence>MKKLYTILLLNLLVWSLTYGQLVPRGMKYQAVARNLTGTVMANQEITLKITLLSYQSKNGQIHYSETHTVTTNQFGLFTLTIGEGIAGNGAFNAIPWSSEDIWMEVAIRDKGMSSFATLSSSKLLAVPYAIHAATASELVGSKTNPVARVAAGPQPSVTDGVPAQAWNLFGNSTTNETKDKLGTTDYMGLIMTTNNIERLKITRDGDINIANTLNVGKDVNIGRDLNVERSVYLNKGTGGQTINYGPLTVERLSPTYLTGILTVDLATLLKSTLVVDGTTNLNSSLSVNNQSPTKLTGILDVDGATRLRNTLIVDGATDLNNTLNVDGATTLKNTLTVDGATDLNSTLNADGATTLKNTLDVDGATVLKNTLRVDGATDLKNTLNADGATTLKSTLAVDGATDLKNTLNADGATTLKSTLVVDGATNLNSALTVNNGSPTHLTGILTVDQTSALNGQVTITANVGNAEDNYDSYPLRVTGNEQGIVVKLSSSKPKRGNNYMMFMNGEGTPSGRIEGFEGMADGLRSAVNNVVGEGSDDASQDRDQEVAANVPTGASNYFNTNYAFGAFQLTLTLIDNIIRLTTNAIACGAGIGIFGDCDDVFWSSVDVIIGGIQLGGYIAYNEQTSPAGVGYESGGADYAEWLQKADLKESLTYGDVVGVVGGAISKNYVDAEKFMVVSHKPAVIGGMPEAGKENQYTKVAFMGQVPVKVVGRVCKGDYILPSGNGDGMATALAPADMKARDFARIIGVAWSESDPKKLFNYINTAVGINANDMAGMIEQMQALMNTMQLALQKAVPEYKPMLYAVGQKATSIAMDYTTAPPIRETVGENLQRAKYNNVNEAMKAAQEYAANQGVDLKQYPLLGEFFSNPTVENAQKVQNHYMKALARAQNIMARMEKSTKTPMNK</sequence>
<dbReference type="EMBL" id="BAABHD010000021">
    <property type="protein sequence ID" value="GAA4452435.1"/>
    <property type="molecule type" value="Genomic_DNA"/>
</dbReference>
<organism evidence="1 2">
    <name type="scientific">Nibrella saemangeumensis</name>
    <dbReference type="NCBI Taxonomy" id="1084526"/>
    <lineage>
        <taxon>Bacteria</taxon>
        <taxon>Pseudomonadati</taxon>
        <taxon>Bacteroidota</taxon>
        <taxon>Cytophagia</taxon>
        <taxon>Cytophagales</taxon>
        <taxon>Spirosomataceae</taxon>
        <taxon>Nibrella</taxon>
    </lineage>
</organism>
<protein>
    <submittedName>
        <fullName evidence="1">Uncharacterized protein</fullName>
    </submittedName>
</protein>
<dbReference type="Proteomes" id="UP001501175">
    <property type="component" value="Unassembled WGS sequence"/>
</dbReference>
<gene>
    <name evidence="1" type="ORF">GCM10023189_15830</name>
</gene>
<dbReference type="Gene3D" id="2.40.300.10">
    <property type="entry name" value="Head decoration protein D"/>
    <property type="match status" value="1"/>
</dbReference>
<comment type="caution">
    <text evidence="1">The sequence shown here is derived from an EMBL/GenBank/DDBJ whole genome shotgun (WGS) entry which is preliminary data.</text>
</comment>
<dbReference type="RefSeq" id="WP_345242301.1">
    <property type="nucleotide sequence ID" value="NZ_BAABHD010000021.1"/>
</dbReference>
<name>A0ABP8MLE1_9BACT</name>
<evidence type="ECO:0000313" key="2">
    <source>
        <dbReference type="Proteomes" id="UP001501175"/>
    </source>
</evidence>
<accession>A0ABP8MLE1</accession>
<reference evidence="2" key="1">
    <citation type="journal article" date="2019" name="Int. J. Syst. Evol. Microbiol.">
        <title>The Global Catalogue of Microorganisms (GCM) 10K type strain sequencing project: providing services to taxonomists for standard genome sequencing and annotation.</title>
        <authorList>
            <consortium name="The Broad Institute Genomics Platform"/>
            <consortium name="The Broad Institute Genome Sequencing Center for Infectious Disease"/>
            <person name="Wu L."/>
            <person name="Ma J."/>
        </authorList>
    </citation>
    <scope>NUCLEOTIDE SEQUENCE [LARGE SCALE GENOMIC DNA]</scope>
    <source>
        <strain evidence="2">JCM 17927</strain>
    </source>
</reference>
<keyword evidence="2" id="KW-1185">Reference proteome</keyword>
<proteinExistence type="predicted"/>
<evidence type="ECO:0000313" key="1">
    <source>
        <dbReference type="EMBL" id="GAA4452435.1"/>
    </source>
</evidence>